<dbReference type="EMBL" id="FUYN01000001">
    <property type="protein sequence ID" value="SKB27352.1"/>
    <property type="molecule type" value="Genomic_DNA"/>
</dbReference>
<evidence type="ECO:0000256" key="1">
    <source>
        <dbReference type="ARBA" id="ARBA00004496"/>
    </source>
</evidence>
<dbReference type="SUPFAM" id="SSF52540">
    <property type="entry name" value="P-loop containing nucleoside triphosphate hydrolases"/>
    <property type="match status" value="1"/>
</dbReference>
<reference evidence="10" key="1">
    <citation type="submission" date="2017-02" db="EMBL/GenBank/DDBJ databases">
        <authorList>
            <person name="Varghese N."/>
            <person name="Submissions S."/>
        </authorList>
    </citation>
    <scope>NUCLEOTIDE SEQUENCE [LARGE SCALE GENOMIC DNA]</scope>
    <source>
        <strain evidence="10">ATCC 35199</strain>
    </source>
</reference>
<evidence type="ECO:0000256" key="4">
    <source>
        <dbReference type="ARBA" id="ARBA00022741"/>
    </source>
</evidence>
<dbReference type="GO" id="GO:0005829">
    <property type="term" value="C:cytosol"/>
    <property type="evidence" value="ECO:0007669"/>
    <property type="project" value="TreeGrafter"/>
</dbReference>
<protein>
    <recommendedName>
        <fullName evidence="6">PhoH-like protein</fullName>
    </recommendedName>
</protein>
<evidence type="ECO:0000259" key="8">
    <source>
        <dbReference type="Pfam" id="PF02562"/>
    </source>
</evidence>
<dbReference type="Pfam" id="PF02562">
    <property type="entry name" value="PhoH"/>
    <property type="match status" value="1"/>
</dbReference>
<keyword evidence="4" id="KW-0547">Nucleotide-binding</keyword>
<dbReference type="AlphaFoldDB" id="A0A1T4ZXD2"/>
<dbReference type="Gene3D" id="3.40.50.300">
    <property type="entry name" value="P-loop containing nucleotide triphosphate hydrolases"/>
    <property type="match status" value="1"/>
</dbReference>
<feature type="coiled-coil region" evidence="7">
    <location>
        <begin position="305"/>
        <end position="332"/>
    </location>
</feature>
<dbReference type="InterPro" id="IPR051451">
    <property type="entry name" value="PhoH2-like"/>
</dbReference>
<dbReference type="GO" id="GO:0005524">
    <property type="term" value="F:ATP binding"/>
    <property type="evidence" value="ECO:0007669"/>
    <property type="project" value="UniProtKB-KW"/>
</dbReference>
<evidence type="ECO:0000256" key="5">
    <source>
        <dbReference type="ARBA" id="ARBA00022840"/>
    </source>
</evidence>
<dbReference type="GO" id="GO:0003723">
    <property type="term" value="F:RNA binding"/>
    <property type="evidence" value="ECO:0007669"/>
    <property type="project" value="InterPro"/>
</dbReference>
<dbReference type="PANTHER" id="PTHR30473:SF1">
    <property type="entry name" value="PHOH-LIKE PROTEIN"/>
    <property type="match status" value="1"/>
</dbReference>
<accession>A0A1T4ZXD2</accession>
<evidence type="ECO:0000313" key="10">
    <source>
        <dbReference type="Proteomes" id="UP000243406"/>
    </source>
</evidence>
<dbReference type="PANTHER" id="PTHR30473">
    <property type="entry name" value="PROTEIN PHOH"/>
    <property type="match status" value="1"/>
</dbReference>
<dbReference type="OrthoDB" id="9773137at2"/>
<dbReference type="Proteomes" id="UP000243406">
    <property type="component" value="Unassembled WGS sequence"/>
</dbReference>
<comment type="subcellular location">
    <subcellularLocation>
        <location evidence="1">Cytoplasm</location>
    </subcellularLocation>
</comment>
<feature type="domain" description="PhoH-like protein" evidence="8">
    <location>
        <begin position="110"/>
        <end position="313"/>
    </location>
</feature>
<evidence type="ECO:0000256" key="6">
    <source>
        <dbReference type="ARBA" id="ARBA00039970"/>
    </source>
</evidence>
<organism evidence="9 10">
    <name type="scientific">Acetoanaerobium noterae</name>
    <dbReference type="NCBI Taxonomy" id="745369"/>
    <lineage>
        <taxon>Bacteria</taxon>
        <taxon>Bacillati</taxon>
        <taxon>Bacillota</taxon>
        <taxon>Clostridia</taxon>
        <taxon>Peptostreptococcales</taxon>
        <taxon>Filifactoraceae</taxon>
        <taxon>Acetoanaerobium</taxon>
    </lineage>
</organism>
<evidence type="ECO:0000256" key="3">
    <source>
        <dbReference type="ARBA" id="ARBA00022490"/>
    </source>
</evidence>
<name>A0A1T4ZXD2_9FIRM</name>
<dbReference type="InterPro" id="IPR036612">
    <property type="entry name" value="KH_dom_type_1_sf"/>
</dbReference>
<evidence type="ECO:0000256" key="7">
    <source>
        <dbReference type="SAM" id="Coils"/>
    </source>
</evidence>
<keyword evidence="3" id="KW-0963">Cytoplasm</keyword>
<dbReference type="SUPFAM" id="SSF54791">
    <property type="entry name" value="Eukaryotic type KH-domain (KH-domain type I)"/>
    <property type="match status" value="1"/>
</dbReference>
<dbReference type="InterPro" id="IPR003714">
    <property type="entry name" value="PhoH"/>
</dbReference>
<evidence type="ECO:0000313" key="9">
    <source>
        <dbReference type="EMBL" id="SKB27352.1"/>
    </source>
</evidence>
<dbReference type="FunFam" id="3.40.50.300:FF:000013">
    <property type="entry name" value="PhoH family ATPase"/>
    <property type="match status" value="1"/>
</dbReference>
<keyword evidence="5" id="KW-0067">ATP-binding</keyword>
<keyword evidence="7" id="KW-0175">Coiled coil</keyword>
<comment type="similarity">
    <text evidence="2">Belongs to the PhoH family.</text>
</comment>
<evidence type="ECO:0000256" key="2">
    <source>
        <dbReference type="ARBA" id="ARBA00010393"/>
    </source>
</evidence>
<keyword evidence="10" id="KW-1185">Reference proteome</keyword>
<gene>
    <name evidence="9" type="ORF">SAMN02745120_0502</name>
</gene>
<proteinExistence type="inferred from homology"/>
<dbReference type="RefSeq" id="WP_079588483.1">
    <property type="nucleotide sequence ID" value="NZ_FUYN01000001.1"/>
</dbReference>
<sequence length="341" mass="38395">MLEQKKLELHDEAFQRELFGNFDKNIKMIEEQFGIHVVLRDGNVVLIGDKTQVENAERLMHDLFKLVQKGEKLSPQTIYYSMDLVSTKSEEKLSDLSDDVIVLSAKGNPIKPKTLGQKEYISNIRNNDITVCIGPAGTGKTYLAVAMAVMAFKREEISRIILTRPAVEAGESLGFLPGDLKDKVDPYLRPLYDALFDIMGADKFAKYMERGMIEVAPLAYMRGRTLDNSFIILDEAQNTTQEQMKMFLTRLGFGSKAVVTGDITQIDLPGVKKSGLIHATEVLKDVKGIGISALNEKDVVRHELVQRIIKAYEKYEKKVAFKEQEKQANKSNTFKNKRGGQ</sequence>
<dbReference type="InterPro" id="IPR027417">
    <property type="entry name" value="P-loop_NTPase"/>
</dbReference>